<proteinExistence type="predicted"/>
<protein>
    <submittedName>
        <fullName evidence="2">17578_t:CDS:1</fullName>
    </submittedName>
</protein>
<reference evidence="2 3" key="1">
    <citation type="submission" date="2021-06" db="EMBL/GenBank/DDBJ databases">
        <authorList>
            <person name="Kallberg Y."/>
            <person name="Tangrot J."/>
            <person name="Rosling A."/>
        </authorList>
    </citation>
    <scope>NUCLEOTIDE SEQUENCE [LARGE SCALE GENOMIC DNA]</scope>
    <source>
        <strain evidence="2 3">120-4 pot B 10/14</strain>
    </source>
</reference>
<dbReference type="EMBL" id="CAJVQB010021774">
    <property type="protein sequence ID" value="CAG8797958.1"/>
    <property type="molecule type" value="Genomic_DNA"/>
</dbReference>
<accession>A0ABN7VUY0</accession>
<comment type="caution">
    <text evidence="2">The sequence shown here is derived from an EMBL/GenBank/DDBJ whole genome shotgun (WGS) entry which is preliminary data.</text>
</comment>
<feature type="compositionally biased region" description="Basic residues" evidence="1">
    <location>
        <begin position="135"/>
        <end position="148"/>
    </location>
</feature>
<sequence>LKKAEEANEFWLEVPLESIMGKKHRMQSIADTLHIDNLQMPIIKIATREEELINMHLQKLQAGEKLKLIAEQIREYELTAKWEVKEGIAKDNKQKPQIAEELSGLKSSKKQKGKEKQITQLETNSVDSQPEQRTHKVKRRVNKKNQTP</sequence>
<name>A0ABN7VUY0_GIGMA</name>
<dbReference type="Proteomes" id="UP000789901">
    <property type="component" value="Unassembled WGS sequence"/>
</dbReference>
<evidence type="ECO:0000256" key="1">
    <source>
        <dbReference type="SAM" id="MobiDB-lite"/>
    </source>
</evidence>
<evidence type="ECO:0000313" key="3">
    <source>
        <dbReference type="Proteomes" id="UP000789901"/>
    </source>
</evidence>
<gene>
    <name evidence="2" type="ORF">GMARGA_LOCUS22505</name>
</gene>
<evidence type="ECO:0000313" key="2">
    <source>
        <dbReference type="EMBL" id="CAG8797958.1"/>
    </source>
</evidence>
<feature type="compositionally biased region" description="Polar residues" evidence="1">
    <location>
        <begin position="118"/>
        <end position="131"/>
    </location>
</feature>
<organism evidence="2 3">
    <name type="scientific">Gigaspora margarita</name>
    <dbReference type="NCBI Taxonomy" id="4874"/>
    <lineage>
        <taxon>Eukaryota</taxon>
        <taxon>Fungi</taxon>
        <taxon>Fungi incertae sedis</taxon>
        <taxon>Mucoromycota</taxon>
        <taxon>Glomeromycotina</taxon>
        <taxon>Glomeromycetes</taxon>
        <taxon>Diversisporales</taxon>
        <taxon>Gigasporaceae</taxon>
        <taxon>Gigaspora</taxon>
    </lineage>
</organism>
<keyword evidence="3" id="KW-1185">Reference proteome</keyword>
<feature type="non-terminal residue" evidence="2">
    <location>
        <position position="1"/>
    </location>
</feature>
<feature type="region of interest" description="Disordered" evidence="1">
    <location>
        <begin position="102"/>
        <end position="148"/>
    </location>
</feature>